<keyword evidence="6" id="KW-0456">Lyase</keyword>
<dbReference type="InterPro" id="IPR045066">
    <property type="entry name" value="Beta_CA_cladeB"/>
</dbReference>
<comment type="cofactor">
    <cofactor evidence="1">
        <name>Zn(2+)</name>
        <dbReference type="ChEBI" id="CHEBI:29105"/>
    </cofactor>
</comment>
<dbReference type="Gene3D" id="3.40.1050.10">
    <property type="entry name" value="Carbonic anhydrase"/>
    <property type="match status" value="1"/>
</dbReference>
<evidence type="ECO:0000256" key="3">
    <source>
        <dbReference type="ARBA" id="ARBA00012925"/>
    </source>
</evidence>
<dbReference type="InterPro" id="IPR015892">
    <property type="entry name" value="Carbonic_anhydrase_CS"/>
</dbReference>
<dbReference type="EMBL" id="CP110343">
    <property type="protein sequence ID" value="WPX97767.1"/>
    <property type="molecule type" value="Genomic_DNA"/>
</dbReference>
<protein>
    <recommendedName>
        <fullName evidence="3">carbonic anhydrase</fullName>
        <ecNumber evidence="3">4.2.1.1</ecNumber>
    </recommendedName>
</protein>
<dbReference type="PANTHER" id="PTHR11002:SF76">
    <property type="entry name" value="CARBONIC ANHYDRASE"/>
    <property type="match status" value="1"/>
</dbReference>
<evidence type="ECO:0000256" key="6">
    <source>
        <dbReference type="ARBA" id="ARBA00023239"/>
    </source>
</evidence>
<keyword evidence="5" id="KW-0862">Zinc</keyword>
<dbReference type="InterPro" id="IPR036874">
    <property type="entry name" value="Carbonic_anhydrase_sf"/>
</dbReference>
<dbReference type="EC" id="4.2.1.1" evidence="3"/>
<dbReference type="InterPro" id="IPR001765">
    <property type="entry name" value="Carbonic_anhydrase"/>
</dbReference>
<organism evidence="8 9">
    <name type="scientific">Candidatus Fokinia crypta</name>
    <dbReference type="NCBI Taxonomy" id="1920990"/>
    <lineage>
        <taxon>Bacteria</taxon>
        <taxon>Pseudomonadati</taxon>
        <taxon>Pseudomonadota</taxon>
        <taxon>Alphaproteobacteria</taxon>
        <taxon>Rickettsiales</taxon>
        <taxon>Candidatus Midichloriaceae</taxon>
        <taxon>Candidatus Fokinia</taxon>
    </lineage>
</organism>
<accession>A0ABZ0UPE4</accession>
<evidence type="ECO:0000313" key="9">
    <source>
        <dbReference type="Proteomes" id="UP001325140"/>
    </source>
</evidence>
<evidence type="ECO:0000256" key="1">
    <source>
        <dbReference type="ARBA" id="ARBA00001947"/>
    </source>
</evidence>
<gene>
    <name evidence="8" type="ORF">Fokcrypt_00285</name>
</gene>
<keyword evidence="9" id="KW-1185">Reference proteome</keyword>
<dbReference type="CDD" id="cd00884">
    <property type="entry name" value="beta_CA_cladeB"/>
    <property type="match status" value="1"/>
</dbReference>
<sequence length="213" mass="24791">MNIRKNIENLRDGYRTFRNTYLLEHKELFDKLYRQNQSPNVLVVSCSDSRVEPSIIMQCAPGEIFVIRNVANIVPPHEEDGKYHGTSAALEFGITALNIEHILILGHRKCGGIEKLMSTDFCNNKNSFLEKWISIFEEVKEQVEDKCISLSMEDKILLCEERGIVKSIQNLHTFPWIKKKVMEKRLFIHGWIFDIATGSMLEYKPDIDRFIEL</sequence>
<evidence type="ECO:0000256" key="4">
    <source>
        <dbReference type="ARBA" id="ARBA00022723"/>
    </source>
</evidence>
<proteinExistence type="inferred from homology"/>
<evidence type="ECO:0000313" key="8">
    <source>
        <dbReference type="EMBL" id="WPX97767.1"/>
    </source>
</evidence>
<dbReference type="RefSeq" id="WP_323722418.1">
    <property type="nucleotide sequence ID" value="NZ_CP110343.1"/>
</dbReference>
<dbReference type="PROSITE" id="PS00704">
    <property type="entry name" value="PROK_CO2_ANHYDRASE_1"/>
    <property type="match status" value="1"/>
</dbReference>
<evidence type="ECO:0000256" key="2">
    <source>
        <dbReference type="ARBA" id="ARBA00006217"/>
    </source>
</evidence>
<reference evidence="8" key="1">
    <citation type="submission" date="2022-10" db="EMBL/GenBank/DDBJ databases">
        <title>Host association and intracellularity evolved multiple times independently in the Rickettsiales.</title>
        <authorList>
            <person name="Castelli M."/>
            <person name="Nardi T."/>
            <person name="Gammuto L."/>
            <person name="Bellinzona G."/>
            <person name="Sabaneyeva E."/>
            <person name="Potekhin A."/>
            <person name="Serra V."/>
            <person name="Petroni G."/>
            <person name="Sassera D."/>
        </authorList>
    </citation>
    <scope>NUCLEOTIDE SEQUENCE [LARGE SCALE GENOMIC DNA]</scope>
    <source>
        <strain evidence="8">US_Bl 11III1</strain>
    </source>
</reference>
<evidence type="ECO:0000256" key="5">
    <source>
        <dbReference type="ARBA" id="ARBA00022833"/>
    </source>
</evidence>
<dbReference type="Pfam" id="PF00484">
    <property type="entry name" value="Pro_CA"/>
    <property type="match status" value="1"/>
</dbReference>
<evidence type="ECO:0000256" key="7">
    <source>
        <dbReference type="ARBA" id="ARBA00048348"/>
    </source>
</evidence>
<dbReference type="PANTHER" id="PTHR11002">
    <property type="entry name" value="CARBONIC ANHYDRASE"/>
    <property type="match status" value="1"/>
</dbReference>
<dbReference type="Proteomes" id="UP001325140">
    <property type="component" value="Chromosome"/>
</dbReference>
<comment type="similarity">
    <text evidence="2">Belongs to the beta-class carbonic anhydrase family.</text>
</comment>
<name>A0ABZ0UPE4_9RICK</name>
<dbReference type="SMART" id="SM00947">
    <property type="entry name" value="Pro_CA"/>
    <property type="match status" value="1"/>
</dbReference>
<keyword evidence="4" id="KW-0479">Metal-binding</keyword>
<comment type="catalytic activity">
    <reaction evidence="7">
        <text>hydrogencarbonate + H(+) = CO2 + H2O</text>
        <dbReference type="Rhea" id="RHEA:10748"/>
        <dbReference type="ChEBI" id="CHEBI:15377"/>
        <dbReference type="ChEBI" id="CHEBI:15378"/>
        <dbReference type="ChEBI" id="CHEBI:16526"/>
        <dbReference type="ChEBI" id="CHEBI:17544"/>
        <dbReference type="EC" id="4.2.1.1"/>
    </reaction>
</comment>
<dbReference type="SUPFAM" id="SSF53056">
    <property type="entry name" value="beta-carbonic anhydrase, cab"/>
    <property type="match status" value="1"/>
</dbReference>